<keyword evidence="2" id="KW-0408">Iron</keyword>
<reference evidence="7" key="1">
    <citation type="journal article" date="2014" name="Front. Microbiol.">
        <title>High frequency of phylogenetically diverse reductive dehalogenase-homologous genes in deep subseafloor sedimentary metagenomes.</title>
        <authorList>
            <person name="Kawai M."/>
            <person name="Futagami T."/>
            <person name="Toyoda A."/>
            <person name="Takaki Y."/>
            <person name="Nishi S."/>
            <person name="Hori S."/>
            <person name="Arai W."/>
            <person name="Tsubouchi T."/>
            <person name="Morono Y."/>
            <person name="Uchiyama I."/>
            <person name="Ito T."/>
            <person name="Fujiyama A."/>
            <person name="Inagaki F."/>
            <person name="Takami H."/>
        </authorList>
    </citation>
    <scope>NUCLEOTIDE SEQUENCE</scope>
    <source>
        <strain evidence="7">Expedition CK06-06</strain>
    </source>
</reference>
<dbReference type="InterPro" id="IPR015931">
    <property type="entry name" value="Acnase/IPM_dHydase_lsu_aba_1/3"/>
</dbReference>
<dbReference type="Gene3D" id="3.20.19.10">
    <property type="entry name" value="Aconitase, domain 4"/>
    <property type="match status" value="1"/>
</dbReference>
<dbReference type="AlphaFoldDB" id="X1UHY8"/>
<dbReference type="SUPFAM" id="SSF53732">
    <property type="entry name" value="Aconitase iron-sulfur domain"/>
    <property type="match status" value="1"/>
</dbReference>
<evidence type="ECO:0000256" key="2">
    <source>
        <dbReference type="ARBA" id="ARBA00023004"/>
    </source>
</evidence>
<dbReference type="GO" id="GO:0016829">
    <property type="term" value="F:lyase activity"/>
    <property type="evidence" value="ECO:0007669"/>
    <property type="project" value="UniProtKB-KW"/>
</dbReference>
<feature type="domain" description="Aconitase/3-isopropylmalate dehydratase large subunit alpha/beta/alpha" evidence="5">
    <location>
        <begin position="3"/>
        <end position="125"/>
    </location>
</feature>
<dbReference type="SUPFAM" id="SSF52016">
    <property type="entry name" value="LeuD/IlvD-like"/>
    <property type="match status" value="1"/>
</dbReference>
<dbReference type="InterPro" id="IPR001030">
    <property type="entry name" value="Acoase/IPM_deHydtase_lsu_aba"/>
</dbReference>
<evidence type="ECO:0008006" key="8">
    <source>
        <dbReference type="Google" id="ProtNLM"/>
    </source>
</evidence>
<organism evidence="7">
    <name type="scientific">marine sediment metagenome</name>
    <dbReference type="NCBI Taxonomy" id="412755"/>
    <lineage>
        <taxon>unclassified sequences</taxon>
        <taxon>metagenomes</taxon>
        <taxon>ecological metagenomes</taxon>
    </lineage>
</organism>
<keyword evidence="3" id="KW-0411">Iron-sulfur</keyword>
<dbReference type="PANTHER" id="PTHR43822">
    <property type="entry name" value="HOMOACONITASE, MITOCHONDRIAL-RELATED"/>
    <property type="match status" value="1"/>
</dbReference>
<dbReference type="Pfam" id="PF00694">
    <property type="entry name" value="Aconitase_C"/>
    <property type="match status" value="1"/>
</dbReference>
<sequence>IGEIPVDQAFLGTCTNARLDDFLIAAVILEGKKIRKGVQFLVAPASQEVYLEALKEGAIHTFVEAGATILSCSCGPCLGKGQGIPADGFNIISTANRNFLGRMGNKASSVYLASPATVAASAIAGKIVDPRDFLPLFVEEKETKIDIQPKDEEEKTIVIASDDDRYKKNVWNYCDVDDFNTDQMFAGNLTYDIKSADGEKIVPHLFKGLDESFASRVEKDDIIVSGSNFGSGSSREHPSVGLAYAGVKAVIVKSVARIFYRSAINQGLPIIVHP</sequence>
<dbReference type="PROSITE" id="PS01244">
    <property type="entry name" value="ACONITASE_2"/>
    <property type="match status" value="1"/>
</dbReference>
<dbReference type="InterPro" id="IPR036008">
    <property type="entry name" value="Aconitase_4Fe-4S_dom"/>
</dbReference>
<evidence type="ECO:0000256" key="1">
    <source>
        <dbReference type="ARBA" id="ARBA00022723"/>
    </source>
</evidence>
<dbReference type="InterPro" id="IPR015928">
    <property type="entry name" value="Aconitase/3IPM_dehydase_swvl"/>
</dbReference>
<evidence type="ECO:0000313" key="7">
    <source>
        <dbReference type="EMBL" id="GAI99490.1"/>
    </source>
</evidence>
<feature type="domain" description="Aconitase A/isopropylmalate dehydratase small subunit swivel" evidence="6">
    <location>
        <begin position="209"/>
        <end position="268"/>
    </location>
</feature>
<keyword evidence="4" id="KW-0456">Lyase</keyword>
<evidence type="ECO:0000259" key="5">
    <source>
        <dbReference type="Pfam" id="PF00330"/>
    </source>
</evidence>
<dbReference type="InterPro" id="IPR018136">
    <property type="entry name" value="Aconitase_4Fe-4S_BS"/>
</dbReference>
<dbReference type="PANTHER" id="PTHR43822:SF2">
    <property type="entry name" value="HOMOACONITASE, MITOCHONDRIAL"/>
    <property type="match status" value="1"/>
</dbReference>
<dbReference type="GO" id="GO:0170038">
    <property type="term" value="P:proteinogenic amino acid biosynthetic process"/>
    <property type="evidence" value="ECO:0007669"/>
    <property type="project" value="UniProtKB-ARBA"/>
</dbReference>
<keyword evidence="1" id="KW-0479">Metal-binding</keyword>
<name>X1UHY8_9ZZZZ</name>
<protein>
    <recommendedName>
        <fullName evidence="8">Aconitase A/isopropylmalate dehydratase small subunit swivel domain-containing protein</fullName>
    </recommendedName>
</protein>
<evidence type="ECO:0000256" key="4">
    <source>
        <dbReference type="ARBA" id="ARBA00023239"/>
    </source>
</evidence>
<evidence type="ECO:0000259" key="6">
    <source>
        <dbReference type="Pfam" id="PF00694"/>
    </source>
</evidence>
<dbReference type="EMBL" id="BARW01019792">
    <property type="protein sequence ID" value="GAI99490.1"/>
    <property type="molecule type" value="Genomic_DNA"/>
</dbReference>
<dbReference type="InterPro" id="IPR000573">
    <property type="entry name" value="AconitaseA/IPMdHydase_ssu_swvl"/>
</dbReference>
<comment type="caution">
    <text evidence="7">The sequence shown here is derived from an EMBL/GenBank/DDBJ whole genome shotgun (WGS) entry which is preliminary data.</text>
</comment>
<gene>
    <name evidence="7" type="ORF">S12H4_33570</name>
</gene>
<dbReference type="GO" id="GO:0046872">
    <property type="term" value="F:metal ion binding"/>
    <property type="evidence" value="ECO:0007669"/>
    <property type="project" value="UniProtKB-KW"/>
</dbReference>
<dbReference type="InterPro" id="IPR050067">
    <property type="entry name" value="IPM_dehydratase_rel_enz"/>
</dbReference>
<feature type="non-terminal residue" evidence="7">
    <location>
        <position position="1"/>
    </location>
</feature>
<evidence type="ECO:0000256" key="3">
    <source>
        <dbReference type="ARBA" id="ARBA00023014"/>
    </source>
</evidence>
<proteinExistence type="predicted"/>
<accession>X1UHY8</accession>
<dbReference type="Pfam" id="PF00330">
    <property type="entry name" value="Aconitase"/>
    <property type="match status" value="1"/>
</dbReference>
<dbReference type="GO" id="GO:0051536">
    <property type="term" value="F:iron-sulfur cluster binding"/>
    <property type="evidence" value="ECO:0007669"/>
    <property type="project" value="UniProtKB-KW"/>
</dbReference>
<feature type="non-terminal residue" evidence="7">
    <location>
        <position position="274"/>
    </location>
</feature>
<dbReference type="GO" id="GO:0170034">
    <property type="term" value="P:L-amino acid biosynthetic process"/>
    <property type="evidence" value="ECO:0007669"/>
    <property type="project" value="UniProtKB-ARBA"/>
</dbReference>
<dbReference type="Gene3D" id="3.30.499.10">
    <property type="entry name" value="Aconitase, domain 3"/>
    <property type="match status" value="1"/>
</dbReference>